<reference evidence="2" key="1">
    <citation type="submission" date="2021-02" db="EMBL/GenBank/DDBJ databases">
        <authorList>
            <person name="Nowell W R."/>
        </authorList>
    </citation>
    <scope>NUCLEOTIDE SEQUENCE</scope>
</reference>
<name>A0A8S2KVS3_9BILA</name>
<accession>A0A8S2KVS3</accession>
<dbReference type="Pfam" id="PF02698">
    <property type="entry name" value="DUF218"/>
    <property type="match status" value="1"/>
</dbReference>
<evidence type="ECO:0000313" key="3">
    <source>
        <dbReference type="Proteomes" id="UP000681720"/>
    </source>
</evidence>
<proteinExistence type="predicted"/>
<dbReference type="Gene3D" id="3.40.50.620">
    <property type="entry name" value="HUPs"/>
    <property type="match status" value="1"/>
</dbReference>
<gene>
    <name evidence="2" type="ORF">GIL414_LOCUS4982</name>
</gene>
<evidence type="ECO:0000313" key="2">
    <source>
        <dbReference type="EMBL" id="CAF3870183.1"/>
    </source>
</evidence>
<comment type="caution">
    <text evidence="2">The sequence shown here is derived from an EMBL/GenBank/DDBJ whole genome shotgun (WGS) entry which is preliminary data.</text>
</comment>
<sequence length="115" mass="13235">MDLHQFGRGTTHHPPVLNKNSFPIDEATVSAAYLIERNIPSNKILIENWSFDTIGNAHFARQSIDRCEKYSIEYFTVSNQDTADDQLVARIDKEHIAREDLKTKIQKINNFSQMA</sequence>
<dbReference type="InterPro" id="IPR014729">
    <property type="entry name" value="Rossmann-like_a/b/a_fold"/>
</dbReference>
<dbReference type="Proteomes" id="UP000681720">
    <property type="component" value="Unassembled WGS sequence"/>
</dbReference>
<dbReference type="AlphaFoldDB" id="A0A8S2KVS3"/>
<dbReference type="InterPro" id="IPR003848">
    <property type="entry name" value="DUF218"/>
</dbReference>
<evidence type="ECO:0000259" key="1">
    <source>
        <dbReference type="Pfam" id="PF02698"/>
    </source>
</evidence>
<organism evidence="2 3">
    <name type="scientific">Rotaria magnacalcarata</name>
    <dbReference type="NCBI Taxonomy" id="392030"/>
    <lineage>
        <taxon>Eukaryota</taxon>
        <taxon>Metazoa</taxon>
        <taxon>Spiralia</taxon>
        <taxon>Gnathifera</taxon>
        <taxon>Rotifera</taxon>
        <taxon>Eurotatoria</taxon>
        <taxon>Bdelloidea</taxon>
        <taxon>Philodinida</taxon>
        <taxon>Philodinidae</taxon>
        <taxon>Rotaria</taxon>
    </lineage>
</organism>
<feature type="domain" description="DUF218" evidence="1">
    <location>
        <begin position="23"/>
        <end position="69"/>
    </location>
</feature>
<dbReference type="EMBL" id="CAJOBJ010001262">
    <property type="protein sequence ID" value="CAF3870183.1"/>
    <property type="molecule type" value="Genomic_DNA"/>
</dbReference>
<protein>
    <recommendedName>
        <fullName evidence="1">DUF218 domain-containing protein</fullName>
    </recommendedName>
</protein>